<name>A0ABV8UGJ2_9PROT</name>
<feature type="domain" description="Aldehyde dehydrogenase" evidence="4">
    <location>
        <begin position="3"/>
        <end position="454"/>
    </location>
</feature>
<dbReference type="EMBL" id="JBHSCR010000033">
    <property type="protein sequence ID" value="MFC4349573.1"/>
    <property type="molecule type" value="Genomic_DNA"/>
</dbReference>
<proteinExistence type="inferred from homology"/>
<feature type="active site" evidence="2">
    <location>
        <position position="229"/>
    </location>
</feature>
<dbReference type="Pfam" id="PF00171">
    <property type="entry name" value="Aldedh"/>
    <property type="match status" value="1"/>
</dbReference>
<evidence type="ECO:0000256" key="2">
    <source>
        <dbReference type="PROSITE-ProRule" id="PRU10007"/>
    </source>
</evidence>
<dbReference type="InterPro" id="IPR016163">
    <property type="entry name" value="Ald_DH_C"/>
</dbReference>
<sequence>MSVKTVSPIDGQIVVERPYVENDQAFACIDKAGAVQAVWADVPVKDRVTLLGRAVDHMVAHTDDLAREITLQMGRPISQTPGEIAGMATRARYMLSIAEEALADLPRQAPEGQHHFIRRAPLGVVLVISPWNYPYLTAVNVIIPALAAGNAVVLKPSAQTPLIGERFAEAFEAAGLPAGLFQCLHLSRETTTAVVRETNIHHVAFTGSVAGGKEMETAAAGRFLSMGLELGGKDAAYVRADADIQAAAEGLVDGAMFNSGQSCCGIERIYVAAHRYQEFVEACAAIVKGYRLGNPMDLATTLGPVVNVAAASHIRSEIAKAIAAGATPLVDEAAFGMAKAGTPYVAPQILVDVDHSMSIMTEETFGPVVGIMPVESDEVAIGLMNDSPYGLTASIWSRDEAASLKIADKLEVGTVFMNRCDALEPALAWVGVKDTGKGCTLSRYGYDAMTRPKSFNFKYS</sequence>
<protein>
    <submittedName>
        <fullName evidence="5">Aldehyde dehydrogenase family protein</fullName>
    </submittedName>
</protein>
<evidence type="ECO:0000259" key="4">
    <source>
        <dbReference type="Pfam" id="PF00171"/>
    </source>
</evidence>
<gene>
    <name evidence="5" type="ORF">ACFO5Q_17115</name>
</gene>
<evidence type="ECO:0000313" key="5">
    <source>
        <dbReference type="EMBL" id="MFC4349573.1"/>
    </source>
</evidence>
<dbReference type="InterPro" id="IPR016161">
    <property type="entry name" value="Ald_DH/histidinol_DH"/>
</dbReference>
<dbReference type="PANTHER" id="PTHR11699">
    <property type="entry name" value="ALDEHYDE DEHYDROGENASE-RELATED"/>
    <property type="match status" value="1"/>
</dbReference>
<dbReference type="InterPro" id="IPR029510">
    <property type="entry name" value="Ald_DH_CS_GLU"/>
</dbReference>
<dbReference type="RefSeq" id="WP_068147192.1">
    <property type="nucleotide sequence ID" value="NZ_JBHSCR010000033.1"/>
</dbReference>
<comment type="caution">
    <text evidence="5">The sequence shown here is derived from an EMBL/GenBank/DDBJ whole genome shotgun (WGS) entry which is preliminary data.</text>
</comment>
<dbReference type="Gene3D" id="3.40.309.10">
    <property type="entry name" value="Aldehyde Dehydrogenase, Chain A, domain 2"/>
    <property type="match status" value="1"/>
</dbReference>
<keyword evidence="6" id="KW-1185">Reference proteome</keyword>
<dbReference type="CDD" id="cd07102">
    <property type="entry name" value="ALDH_EDX86601"/>
    <property type="match status" value="1"/>
</dbReference>
<evidence type="ECO:0000313" key="6">
    <source>
        <dbReference type="Proteomes" id="UP001595776"/>
    </source>
</evidence>
<comment type="similarity">
    <text evidence="3">Belongs to the aldehyde dehydrogenase family.</text>
</comment>
<accession>A0ABV8UGJ2</accession>
<reference evidence="6" key="1">
    <citation type="journal article" date="2019" name="Int. J. Syst. Evol. Microbiol.">
        <title>The Global Catalogue of Microorganisms (GCM) 10K type strain sequencing project: providing services to taxonomists for standard genome sequencing and annotation.</title>
        <authorList>
            <consortium name="The Broad Institute Genomics Platform"/>
            <consortium name="The Broad Institute Genome Sequencing Center for Infectious Disease"/>
            <person name="Wu L."/>
            <person name="Ma J."/>
        </authorList>
    </citation>
    <scope>NUCLEOTIDE SEQUENCE [LARGE SCALE GENOMIC DNA]</scope>
    <source>
        <strain evidence="6">CGMCC 1.15304</strain>
    </source>
</reference>
<dbReference type="InterPro" id="IPR016162">
    <property type="entry name" value="Ald_DH_N"/>
</dbReference>
<dbReference type="PROSITE" id="PS00687">
    <property type="entry name" value="ALDEHYDE_DEHYDR_GLU"/>
    <property type="match status" value="1"/>
</dbReference>
<dbReference type="SUPFAM" id="SSF53720">
    <property type="entry name" value="ALDH-like"/>
    <property type="match status" value="1"/>
</dbReference>
<keyword evidence="1 3" id="KW-0560">Oxidoreductase</keyword>
<dbReference type="InterPro" id="IPR015590">
    <property type="entry name" value="Aldehyde_DH_dom"/>
</dbReference>
<evidence type="ECO:0000256" key="1">
    <source>
        <dbReference type="ARBA" id="ARBA00023002"/>
    </source>
</evidence>
<organism evidence="5 6">
    <name type="scientific">Kordiimonas lipolytica</name>
    <dbReference type="NCBI Taxonomy" id="1662421"/>
    <lineage>
        <taxon>Bacteria</taxon>
        <taxon>Pseudomonadati</taxon>
        <taxon>Pseudomonadota</taxon>
        <taxon>Alphaproteobacteria</taxon>
        <taxon>Kordiimonadales</taxon>
        <taxon>Kordiimonadaceae</taxon>
        <taxon>Kordiimonas</taxon>
    </lineage>
</organism>
<dbReference type="Proteomes" id="UP001595776">
    <property type="component" value="Unassembled WGS sequence"/>
</dbReference>
<evidence type="ECO:0000256" key="3">
    <source>
        <dbReference type="RuleBase" id="RU003345"/>
    </source>
</evidence>
<dbReference type="Gene3D" id="3.40.605.10">
    <property type="entry name" value="Aldehyde Dehydrogenase, Chain A, domain 1"/>
    <property type="match status" value="1"/>
</dbReference>